<dbReference type="STRING" id="1720063.SAMN05216217_106107"/>
<evidence type="ECO:0000313" key="4">
    <source>
        <dbReference type="EMBL" id="SFM49472.1"/>
    </source>
</evidence>
<feature type="binding site" evidence="3">
    <location>
        <position position="26"/>
    </location>
    <ligand>
        <name>Zn(2+)</name>
        <dbReference type="ChEBI" id="CHEBI:29105"/>
    </ligand>
</feature>
<dbReference type="InterPro" id="IPR013088">
    <property type="entry name" value="Znf_NHR/GATA"/>
</dbReference>
<feature type="binding site" evidence="3">
    <location>
        <position position="10"/>
    </location>
    <ligand>
        <name>Zn(2+)</name>
        <dbReference type="ChEBI" id="CHEBI:29105"/>
    </ligand>
</feature>
<comment type="subunit">
    <text evidence="3">Interacts with GyrB.</text>
</comment>
<dbReference type="SUPFAM" id="SSF57716">
    <property type="entry name" value="Glucocorticoid receptor-like (DNA-binding domain)"/>
    <property type="match status" value="1"/>
</dbReference>
<keyword evidence="5" id="KW-1185">Reference proteome</keyword>
<evidence type="ECO:0000256" key="2">
    <source>
        <dbReference type="ARBA" id="ARBA00022833"/>
    </source>
</evidence>
<dbReference type="GO" id="GO:0008270">
    <property type="term" value="F:zinc ion binding"/>
    <property type="evidence" value="ECO:0007669"/>
    <property type="project" value="UniProtKB-UniRule"/>
</dbReference>
<dbReference type="NCBIfam" id="NF001638">
    <property type="entry name" value="PRK00418.1"/>
    <property type="match status" value="1"/>
</dbReference>
<organism evidence="4 5">
    <name type="scientific">Halopseudomonas yangmingensis</name>
    <dbReference type="NCBI Taxonomy" id="1720063"/>
    <lineage>
        <taxon>Bacteria</taxon>
        <taxon>Pseudomonadati</taxon>
        <taxon>Pseudomonadota</taxon>
        <taxon>Gammaproteobacteria</taxon>
        <taxon>Pseudomonadales</taxon>
        <taxon>Pseudomonadaceae</taxon>
        <taxon>Halopseudomonas</taxon>
    </lineage>
</organism>
<dbReference type="GO" id="GO:0008657">
    <property type="term" value="F:DNA topoisomerase type II (double strand cut, ATP-hydrolyzing) inhibitor activity"/>
    <property type="evidence" value="ECO:0007669"/>
    <property type="project" value="UniProtKB-UniRule"/>
</dbReference>
<comment type="similarity">
    <text evidence="3">Belongs to the DNA gyrase inhibitor YacG family.</text>
</comment>
<accession>A0A1I4RB20</accession>
<gene>
    <name evidence="3" type="primary">yacG</name>
    <name evidence="4" type="ORF">SAMN05216217_106107</name>
</gene>
<dbReference type="EMBL" id="FOUI01000006">
    <property type="protein sequence ID" value="SFM49472.1"/>
    <property type="molecule type" value="Genomic_DNA"/>
</dbReference>
<dbReference type="PANTHER" id="PTHR36150">
    <property type="entry name" value="DNA GYRASE INHIBITOR YACG"/>
    <property type="match status" value="1"/>
</dbReference>
<dbReference type="OrthoDB" id="9809663at2"/>
<name>A0A1I4RB20_9GAMM</name>
<dbReference type="InterPro" id="IPR005584">
    <property type="entry name" value="DNA_gyrase_inhibitor_YacG"/>
</dbReference>
<dbReference type="Proteomes" id="UP000243629">
    <property type="component" value="Unassembled WGS sequence"/>
</dbReference>
<dbReference type="PANTHER" id="PTHR36150:SF1">
    <property type="entry name" value="DNA GYRASE INHIBITOR YACG"/>
    <property type="match status" value="1"/>
</dbReference>
<feature type="binding site" evidence="3">
    <location>
        <position position="30"/>
    </location>
    <ligand>
        <name>Zn(2+)</name>
        <dbReference type="ChEBI" id="CHEBI:29105"/>
    </ligand>
</feature>
<dbReference type="Gene3D" id="3.30.50.10">
    <property type="entry name" value="Erythroid Transcription Factor GATA-1, subunit A"/>
    <property type="match status" value="1"/>
</dbReference>
<dbReference type="Pfam" id="PF03884">
    <property type="entry name" value="YacG"/>
    <property type="match status" value="1"/>
</dbReference>
<evidence type="ECO:0000256" key="3">
    <source>
        <dbReference type="HAMAP-Rule" id="MF_00649"/>
    </source>
</evidence>
<protein>
    <recommendedName>
        <fullName evidence="3">DNA gyrase inhibitor YacG</fullName>
    </recommendedName>
</protein>
<feature type="binding site" evidence="3">
    <location>
        <position position="7"/>
    </location>
    <ligand>
        <name>Zn(2+)</name>
        <dbReference type="ChEBI" id="CHEBI:29105"/>
    </ligand>
</feature>
<evidence type="ECO:0000313" key="5">
    <source>
        <dbReference type="Proteomes" id="UP000243629"/>
    </source>
</evidence>
<keyword evidence="2 3" id="KW-0862">Zinc</keyword>
<dbReference type="AlphaFoldDB" id="A0A1I4RB20"/>
<dbReference type="HAMAP" id="MF_00649">
    <property type="entry name" value="DNA_gyrase_inhibitor_YacG"/>
    <property type="match status" value="1"/>
</dbReference>
<dbReference type="RefSeq" id="WP_093475024.1">
    <property type="nucleotide sequence ID" value="NZ_FOUI01000006.1"/>
</dbReference>
<comment type="cofactor">
    <cofactor evidence="3">
        <name>Zn(2+)</name>
        <dbReference type="ChEBI" id="CHEBI:29105"/>
    </cofactor>
    <text evidence="3">Binds 1 zinc ion.</text>
</comment>
<reference evidence="5" key="1">
    <citation type="submission" date="2016-10" db="EMBL/GenBank/DDBJ databases">
        <authorList>
            <person name="Varghese N."/>
            <person name="Submissions S."/>
        </authorList>
    </citation>
    <scope>NUCLEOTIDE SEQUENCE [LARGE SCALE GENOMIC DNA]</scope>
    <source>
        <strain evidence="5">DSM 24213</strain>
    </source>
</reference>
<dbReference type="GO" id="GO:0006355">
    <property type="term" value="P:regulation of DNA-templated transcription"/>
    <property type="evidence" value="ECO:0007669"/>
    <property type="project" value="InterPro"/>
</dbReference>
<proteinExistence type="inferred from homology"/>
<comment type="function">
    <text evidence="3">Inhibits all the catalytic activities of DNA gyrase by preventing its interaction with DNA. Acts by binding directly to the C-terminal domain of GyrB, which probably disrupts DNA binding by the gyrase.</text>
</comment>
<sequence>MTIELQCPTCKAPVRWDESFPQRPFCSPRCRLIDLGAWAAEEHVIAGREDDEQQLFSDDLEQP</sequence>
<evidence type="ECO:0000256" key="1">
    <source>
        <dbReference type="ARBA" id="ARBA00022723"/>
    </source>
</evidence>
<keyword evidence="1 3" id="KW-0479">Metal-binding</keyword>